<comment type="caution">
    <text evidence="2">The sequence shown here is derived from an EMBL/GenBank/DDBJ whole genome shotgun (WGS) entry which is preliminary data.</text>
</comment>
<proteinExistence type="predicted"/>
<name>A0A4R4Y059_9ACTN</name>
<evidence type="ECO:0000313" key="3">
    <source>
        <dbReference type="Proteomes" id="UP000295302"/>
    </source>
</evidence>
<dbReference type="EMBL" id="SMKQ01000189">
    <property type="protein sequence ID" value="TDD37346.1"/>
    <property type="molecule type" value="Genomic_DNA"/>
</dbReference>
<dbReference type="Proteomes" id="UP000295302">
    <property type="component" value="Unassembled WGS sequence"/>
</dbReference>
<keyword evidence="3" id="KW-1185">Reference proteome</keyword>
<feature type="transmembrane region" description="Helical" evidence="1">
    <location>
        <begin position="57"/>
        <end position="82"/>
    </location>
</feature>
<sequence length="368" mass="40314">MSGDTMEAPVRPDRTDGNAPAFADRLAETLARGYRQALIVWLARRVAVLLSRTRTNWFTASVSVLAMASWPYLVDLVLVFVAPDQAFHNTRTTLYTVAATLVCVTALALAWGAWKHAEKLVAPLADLVADSPEREDLILWLDRRLRLRRQLLCAFAGVVVSAPILVLTAVQPGDVIEPNAAVYVHTCWLGFLGGITLYWLITVADLPLRLRKYTGLRLAWIDPARTFAIVRLCHCYALVSVAMALGVVTIEAAAIVLGYQNPGPYLHAFLLGFPVVAAGIALYVGVQPYVTLSRMVRRHLDEVISPLMAPTDTPSDALTRHGDSEADVTAYTYFAALRTLPIRTSAILQYVAGILASLIVYFVQQSIS</sequence>
<feature type="transmembrane region" description="Helical" evidence="1">
    <location>
        <begin position="182"/>
        <end position="201"/>
    </location>
</feature>
<dbReference type="OrthoDB" id="3456981at2"/>
<feature type="transmembrane region" description="Helical" evidence="1">
    <location>
        <begin position="94"/>
        <end position="114"/>
    </location>
</feature>
<dbReference type="RefSeq" id="WP_132620357.1">
    <property type="nucleotide sequence ID" value="NZ_SMKQ01000189.1"/>
</dbReference>
<gene>
    <name evidence="2" type="ORF">E1286_37345</name>
</gene>
<evidence type="ECO:0000313" key="2">
    <source>
        <dbReference type="EMBL" id="TDD37346.1"/>
    </source>
</evidence>
<accession>A0A4R4Y059</accession>
<keyword evidence="1" id="KW-0812">Transmembrane</keyword>
<dbReference type="AlphaFoldDB" id="A0A4R4Y059"/>
<protein>
    <submittedName>
        <fullName evidence="2">Uncharacterized protein</fullName>
    </submittedName>
</protein>
<evidence type="ECO:0000256" key="1">
    <source>
        <dbReference type="SAM" id="Phobius"/>
    </source>
</evidence>
<feature type="transmembrane region" description="Helical" evidence="1">
    <location>
        <begin position="265"/>
        <end position="286"/>
    </location>
</feature>
<feature type="transmembrane region" description="Helical" evidence="1">
    <location>
        <begin position="235"/>
        <end position="259"/>
    </location>
</feature>
<feature type="transmembrane region" description="Helical" evidence="1">
    <location>
        <begin position="347"/>
        <end position="364"/>
    </location>
</feature>
<feature type="transmembrane region" description="Helical" evidence="1">
    <location>
        <begin position="151"/>
        <end position="170"/>
    </location>
</feature>
<keyword evidence="1" id="KW-1133">Transmembrane helix</keyword>
<keyword evidence="1" id="KW-0472">Membrane</keyword>
<organism evidence="2 3">
    <name type="scientific">Nonomuraea terrae</name>
    <dbReference type="NCBI Taxonomy" id="2530383"/>
    <lineage>
        <taxon>Bacteria</taxon>
        <taxon>Bacillati</taxon>
        <taxon>Actinomycetota</taxon>
        <taxon>Actinomycetes</taxon>
        <taxon>Streptosporangiales</taxon>
        <taxon>Streptosporangiaceae</taxon>
        <taxon>Nonomuraea</taxon>
    </lineage>
</organism>
<reference evidence="2 3" key="1">
    <citation type="submission" date="2019-03" db="EMBL/GenBank/DDBJ databases">
        <title>Draft genome sequences of novel Actinobacteria.</title>
        <authorList>
            <person name="Sahin N."/>
            <person name="Ay H."/>
            <person name="Saygin H."/>
        </authorList>
    </citation>
    <scope>NUCLEOTIDE SEQUENCE [LARGE SCALE GENOMIC DNA]</scope>
    <source>
        <strain evidence="2 3">CH32</strain>
    </source>
</reference>